<proteinExistence type="predicted"/>
<evidence type="ECO:0000256" key="1">
    <source>
        <dbReference type="ARBA" id="ARBA00004328"/>
    </source>
</evidence>
<dbReference type="EMBL" id="JABMCC010000092">
    <property type="protein sequence ID" value="NUU53060.1"/>
    <property type="molecule type" value="Genomic_DNA"/>
</dbReference>
<feature type="region of interest" description="Disordered" evidence="2">
    <location>
        <begin position="55"/>
        <end position="79"/>
    </location>
</feature>
<protein>
    <submittedName>
        <fullName evidence="4">Phage major capsid protein</fullName>
    </submittedName>
</protein>
<evidence type="ECO:0000313" key="4">
    <source>
        <dbReference type="EMBL" id="NUU53060.1"/>
    </source>
</evidence>
<dbReference type="SUPFAM" id="SSF56563">
    <property type="entry name" value="Major capsid protein gp5"/>
    <property type="match status" value="1"/>
</dbReference>
<dbReference type="Pfam" id="PF05065">
    <property type="entry name" value="Phage_capsid"/>
    <property type="match status" value="1"/>
</dbReference>
<gene>
    <name evidence="4" type="ORF">HP548_02975</name>
</gene>
<evidence type="ECO:0000256" key="2">
    <source>
        <dbReference type="SAM" id="MobiDB-lite"/>
    </source>
</evidence>
<organism evidence="4 5">
    <name type="scientific">Paenibacillus taichungensis</name>
    <dbReference type="NCBI Taxonomy" id="484184"/>
    <lineage>
        <taxon>Bacteria</taxon>
        <taxon>Bacillati</taxon>
        <taxon>Bacillota</taxon>
        <taxon>Bacilli</taxon>
        <taxon>Bacillales</taxon>
        <taxon>Paenibacillaceae</taxon>
        <taxon>Paenibacillus</taxon>
    </lineage>
</organism>
<dbReference type="InterPro" id="IPR054612">
    <property type="entry name" value="Phage_capsid-like_C"/>
</dbReference>
<sequence length="397" mass="44553">MRKELRALLDAIEQKKQEIRTMVSEDKTTEAKNEMVEVRKMQDKADVLRGLEEEEVRGLGNDGEQQLNGGGEQRDDAELEKEYRSVFMKGIRRQNVSSEERSIITAYEKRAALHEGGVTGQTSGDASLIVPQDIQTSINQFMRQFIDLAQFVTVENVTTLSGSRVIEKDAEFVPYPEIGEFGPISETEAPNFISLLYAVKKRGGILPITNDLLQDSDQNILNYVIDWIGRKAVATRNFLVLGQLATLTKKPLANLDAIKRVLNITLDPSISERSRIITNQHGFAWMDEQKDANGRYLLVDDITEPGKKIFKGKQVTVVSNRILKTDTVNGTAPFIIGDTKQSTVLFNRKFYELASTKEGGDAFKRDSTDLRTIMRQDIKTWDAEAAVYGELDVSAIV</sequence>
<comment type="subcellular location">
    <subcellularLocation>
        <location evidence="1">Virion</location>
    </subcellularLocation>
</comment>
<name>A0ABX2MDN2_9BACL</name>
<evidence type="ECO:0000259" key="3">
    <source>
        <dbReference type="Pfam" id="PF05065"/>
    </source>
</evidence>
<comment type="caution">
    <text evidence="4">The sequence shown here is derived from an EMBL/GenBank/DDBJ whole genome shotgun (WGS) entry which is preliminary data.</text>
</comment>
<reference evidence="4 5" key="1">
    <citation type="submission" date="2020-05" db="EMBL/GenBank/DDBJ databases">
        <title>Genome Sequencing of Type Strains.</title>
        <authorList>
            <person name="Lemaire J.F."/>
            <person name="Inderbitzin P."/>
            <person name="Gregorio O.A."/>
            <person name="Collins S.B."/>
            <person name="Wespe N."/>
            <person name="Knight-Connoni V."/>
        </authorList>
    </citation>
    <scope>NUCLEOTIDE SEQUENCE [LARGE SCALE GENOMIC DNA]</scope>
    <source>
        <strain evidence="4 5">DSM 19942</strain>
    </source>
</reference>
<feature type="domain" description="Phage capsid-like C-terminal" evidence="3">
    <location>
        <begin position="128"/>
        <end position="390"/>
    </location>
</feature>
<keyword evidence="5" id="KW-1185">Reference proteome</keyword>
<accession>A0ABX2MDN2</accession>
<evidence type="ECO:0000313" key="5">
    <source>
        <dbReference type="Proteomes" id="UP000577724"/>
    </source>
</evidence>
<dbReference type="NCBIfam" id="TIGR01554">
    <property type="entry name" value="major_cap_HK97"/>
    <property type="match status" value="1"/>
</dbReference>
<dbReference type="InterPro" id="IPR024455">
    <property type="entry name" value="Phage_capsid"/>
</dbReference>
<dbReference type="Proteomes" id="UP000577724">
    <property type="component" value="Unassembled WGS sequence"/>
</dbReference>